<gene>
    <name evidence="2" type="ORF">CJ204_10260</name>
</gene>
<organism evidence="2 3">
    <name type="scientific">Corynebacterium xerosis</name>
    <dbReference type="NCBI Taxonomy" id="1725"/>
    <lineage>
        <taxon>Bacteria</taxon>
        <taxon>Bacillati</taxon>
        <taxon>Actinomycetota</taxon>
        <taxon>Actinomycetes</taxon>
        <taxon>Mycobacteriales</taxon>
        <taxon>Corynebacteriaceae</taxon>
        <taxon>Corynebacterium</taxon>
    </lineage>
</organism>
<dbReference type="RefSeq" id="WP_102214024.1">
    <property type="nucleotide sequence ID" value="NZ_PNHF01000025.1"/>
</dbReference>
<protein>
    <submittedName>
        <fullName evidence="2">Uncharacterized protein</fullName>
    </submittedName>
</protein>
<dbReference type="AlphaFoldDB" id="A0A2N6SWX1"/>
<comment type="caution">
    <text evidence="2">The sequence shown here is derived from an EMBL/GenBank/DDBJ whole genome shotgun (WGS) entry which is preliminary data.</text>
</comment>
<evidence type="ECO:0000313" key="2">
    <source>
        <dbReference type="EMBL" id="PMC61574.1"/>
    </source>
</evidence>
<evidence type="ECO:0000313" key="3">
    <source>
        <dbReference type="Proteomes" id="UP000235363"/>
    </source>
</evidence>
<feature type="compositionally biased region" description="Basic and acidic residues" evidence="1">
    <location>
        <begin position="33"/>
        <end position="47"/>
    </location>
</feature>
<name>A0A2N6SWX1_9CORY</name>
<evidence type="ECO:0000256" key="1">
    <source>
        <dbReference type="SAM" id="MobiDB-lite"/>
    </source>
</evidence>
<sequence>MRAIELVCADDGPLPLLPGRRDLGFLDDVARQVLPHDDGPTPDDIAKSKRVPHLGAPQPAAQRPSEPVRVIVVGPDASLAAVVTHLMRRNLLWFEVAHVPTAPSPAAMNWGITGGGEHGLSMAEASARPVRPVPLIRDDTGQAIVGYALLTGPGVTGPSSRGGLSGEVWVDSVELFAGSAHGVQVRPLPNAPGLVAAELPPPPGRRRGLFRRPLSDAEGLADIAGNPRTLHEPVTGRAVQAGGSGFRYVRDGVEPKKTREKATIYRHLLDLQLVR</sequence>
<proteinExistence type="predicted"/>
<feature type="region of interest" description="Disordered" evidence="1">
    <location>
        <begin position="33"/>
        <end position="65"/>
    </location>
</feature>
<dbReference type="EMBL" id="PNHF01000025">
    <property type="protein sequence ID" value="PMC61574.1"/>
    <property type="molecule type" value="Genomic_DNA"/>
</dbReference>
<reference evidence="2 3" key="1">
    <citation type="submission" date="2017-09" db="EMBL/GenBank/DDBJ databases">
        <title>Bacterial strain isolated from the female urinary microbiota.</title>
        <authorList>
            <person name="Thomas-White K."/>
            <person name="Kumar N."/>
            <person name="Forster S."/>
            <person name="Putonti C."/>
            <person name="Lawley T."/>
            <person name="Wolfe A.J."/>
        </authorList>
    </citation>
    <scope>NUCLEOTIDE SEQUENCE [LARGE SCALE GENOMIC DNA]</scope>
    <source>
        <strain evidence="2 3">UMB0908</strain>
    </source>
</reference>
<accession>A0A2N6SWX1</accession>
<dbReference type="Proteomes" id="UP000235363">
    <property type="component" value="Unassembled WGS sequence"/>
</dbReference>